<evidence type="ECO:0000256" key="4">
    <source>
        <dbReference type="ARBA" id="ARBA00022722"/>
    </source>
</evidence>
<dbReference type="Pfam" id="PF17921">
    <property type="entry name" value="Integrase_H2C2"/>
    <property type="match status" value="1"/>
</dbReference>
<evidence type="ECO:0000256" key="5">
    <source>
        <dbReference type="ARBA" id="ARBA00022759"/>
    </source>
</evidence>
<evidence type="ECO:0000256" key="6">
    <source>
        <dbReference type="ARBA" id="ARBA00022801"/>
    </source>
</evidence>
<evidence type="ECO:0000256" key="7">
    <source>
        <dbReference type="ARBA" id="ARBA00022918"/>
    </source>
</evidence>
<dbReference type="PANTHER" id="PTHR37984:SF5">
    <property type="entry name" value="PROTEIN NYNRIN-LIKE"/>
    <property type="match status" value="1"/>
</dbReference>
<feature type="domain" description="Integrase catalytic" evidence="13">
    <location>
        <begin position="1125"/>
        <end position="1290"/>
    </location>
</feature>
<evidence type="ECO:0000313" key="14">
    <source>
        <dbReference type="EMBL" id="GBG79947.1"/>
    </source>
</evidence>
<evidence type="ECO:0000259" key="13">
    <source>
        <dbReference type="PROSITE" id="PS50994"/>
    </source>
</evidence>
<evidence type="ECO:0000256" key="3">
    <source>
        <dbReference type="ARBA" id="ARBA00022695"/>
    </source>
</evidence>
<dbReference type="FunFam" id="3.10.10.10:FF:000007">
    <property type="entry name" value="Retrovirus-related Pol polyprotein from transposon 17.6-like Protein"/>
    <property type="match status" value="1"/>
</dbReference>
<feature type="compositionally biased region" description="Polar residues" evidence="10">
    <location>
        <begin position="1486"/>
        <end position="1502"/>
    </location>
</feature>
<keyword evidence="5" id="KW-0255">Endonuclease</keyword>
<dbReference type="InterPro" id="IPR050951">
    <property type="entry name" value="Retrovirus_Pol_polyprotein"/>
</dbReference>
<dbReference type="GO" id="GO:0006508">
    <property type="term" value="P:proteolysis"/>
    <property type="evidence" value="ECO:0007669"/>
    <property type="project" value="UniProtKB-KW"/>
</dbReference>
<dbReference type="GO" id="GO:0003964">
    <property type="term" value="F:RNA-directed DNA polymerase activity"/>
    <property type="evidence" value="ECO:0007669"/>
    <property type="project" value="UniProtKB-KW"/>
</dbReference>
<evidence type="ECO:0000259" key="12">
    <source>
        <dbReference type="PROSITE" id="PS50878"/>
    </source>
</evidence>
<feature type="region of interest" description="Disordered" evidence="10">
    <location>
        <begin position="1549"/>
        <end position="1576"/>
    </location>
</feature>
<dbReference type="Pfam" id="PF08284">
    <property type="entry name" value="RVP_2"/>
    <property type="match status" value="1"/>
</dbReference>
<dbReference type="PROSITE" id="PS50878">
    <property type="entry name" value="RT_POL"/>
    <property type="match status" value="1"/>
</dbReference>
<dbReference type="InterPro" id="IPR001878">
    <property type="entry name" value="Znf_CCHC"/>
</dbReference>
<dbReference type="SUPFAM" id="SSF53098">
    <property type="entry name" value="Ribonuclease H-like"/>
    <property type="match status" value="1"/>
</dbReference>
<dbReference type="GO" id="GO:0008233">
    <property type="term" value="F:peptidase activity"/>
    <property type="evidence" value="ECO:0007669"/>
    <property type="project" value="UniProtKB-KW"/>
</dbReference>
<dbReference type="EMBL" id="BFEA01000332">
    <property type="protein sequence ID" value="GBG79947.1"/>
    <property type="molecule type" value="Genomic_DNA"/>
</dbReference>
<organism evidence="14 15">
    <name type="scientific">Chara braunii</name>
    <name type="common">Braun's stonewort</name>
    <dbReference type="NCBI Taxonomy" id="69332"/>
    <lineage>
        <taxon>Eukaryota</taxon>
        <taxon>Viridiplantae</taxon>
        <taxon>Streptophyta</taxon>
        <taxon>Charophyceae</taxon>
        <taxon>Charales</taxon>
        <taxon>Characeae</taxon>
        <taxon>Chara</taxon>
    </lineage>
</organism>
<evidence type="ECO:0000256" key="8">
    <source>
        <dbReference type="PROSITE-ProRule" id="PRU00047"/>
    </source>
</evidence>
<feature type="unsure residue" description="I or L" evidence="14">
    <location>
        <position position="1280"/>
    </location>
</feature>
<keyword evidence="8" id="KW-0862">Zinc</keyword>
<dbReference type="GO" id="GO:0003676">
    <property type="term" value="F:nucleic acid binding"/>
    <property type="evidence" value="ECO:0007669"/>
    <property type="project" value="InterPro"/>
</dbReference>
<keyword evidence="9" id="KW-0175">Coiled coil</keyword>
<keyword evidence="1" id="KW-0645">Protease</keyword>
<dbReference type="Gene3D" id="3.10.10.10">
    <property type="entry name" value="HIV Type 1 Reverse Transcriptase, subunit A, domain 1"/>
    <property type="match status" value="1"/>
</dbReference>
<keyword evidence="8" id="KW-0479">Metal-binding</keyword>
<protein>
    <recommendedName>
        <fullName evidence="16">Reverse transcriptase</fullName>
    </recommendedName>
</protein>
<evidence type="ECO:0000256" key="10">
    <source>
        <dbReference type="SAM" id="MobiDB-lite"/>
    </source>
</evidence>
<dbReference type="InterPro" id="IPR000477">
    <property type="entry name" value="RT_dom"/>
</dbReference>
<comment type="caution">
    <text evidence="14">The sequence shown here is derived from an EMBL/GenBank/DDBJ whole genome shotgun (WGS) entry which is preliminary data.</text>
</comment>
<keyword evidence="15" id="KW-1185">Reference proteome</keyword>
<dbReference type="GO" id="GO:0008270">
    <property type="term" value="F:zinc ion binding"/>
    <property type="evidence" value="ECO:0007669"/>
    <property type="project" value="UniProtKB-KW"/>
</dbReference>
<dbReference type="GO" id="GO:0004519">
    <property type="term" value="F:endonuclease activity"/>
    <property type="evidence" value="ECO:0007669"/>
    <property type="project" value="UniProtKB-KW"/>
</dbReference>
<dbReference type="PROSITE" id="PS50994">
    <property type="entry name" value="INTEGRASE"/>
    <property type="match status" value="1"/>
</dbReference>
<dbReference type="InterPro" id="IPR001584">
    <property type="entry name" value="Integrase_cat-core"/>
</dbReference>
<dbReference type="OrthoDB" id="5554229at2759"/>
<keyword evidence="8" id="KW-0863">Zinc-finger</keyword>
<feature type="region of interest" description="Disordered" evidence="10">
    <location>
        <begin position="1473"/>
        <end position="1509"/>
    </location>
</feature>
<dbReference type="InterPro" id="IPR012337">
    <property type="entry name" value="RNaseH-like_sf"/>
</dbReference>
<dbReference type="SUPFAM" id="SSF57756">
    <property type="entry name" value="Retrovirus zinc finger-like domains"/>
    <property type="match status" value="1"/>
</dbReference>
<dbReference type="GO" id="GO:0015074">
    <property type="term" value="P:DNA integration"/>
    <property type="evidence" value="ECO:0007669"/>
    <property type="project" value="InterPro"/>
</dbReference>
<dbReference type="InterPro" id="IPR036397">
    <property type="entry name" value="RNaseH_sf"/>
</dbReference>
<dbReference type="CDD" id="cd01647">
    <property type="entry name" value="RT_LTR"/>
    <property type="match status" value="1"/>
</dbReference>
<evidence type="ECO:0000256" key="9">
    <source>
        <dbReference type="SAM" id="Coils"/>
    </source>
</evidence>
<dbReference type="InterPro" id="IPR021109">
    <property type="entry name" value="Peptidase_aspartic_dom_sf"/>
</dbReference>
<feature type="compositionally biased region" description="Basic and acidic residues" evidence="10">
    <location>
        <begin position="1558"/>
        <end position="1567"/>
    </location>
</feature>
<gene>
    <name evidence="14" type="ORF">CBR_g30210</name>
</gene>
<dbReference type="InterPro" id="IPR043502">
    <property type="entry name" value="DNA/RNA_pol_sf"/>
</dbReference>
<dbReference type="PANTHER" id="PTHR37984">
    <property type="entry name" value="PROTEIN CBG26694"/>
    <property type="match status" value="1"/>
</dbReference>
<evidence type="ECO:0008006" key="16">
    <source>
        <dbReference type="Google" id="ProtNLM"/>
    </source>
</evidence>
<dbReference type="Pfam" id="PF00078">
    <property type="entry name" value="RVT_1"/>
    <property type="match status" value="1"/>
</dbReference>
<dbReference type="Gene3D" id="3.30.420.10">
    <property type="entry name" value="Ribonuclease H-like superfamily/Ribonuclease H"/>
    <property type="match status" value="1"/>
</dbReference>
<feature type="coiled-coil region" evidence="9">
    <location>
        <begin position="1312"/>
        <end position="1339"/>
    </location>
</feature>
<dbReference type="FunFam" id="1.10.340.70:FF:000001">
    <property type="entry name" value="Retrovirus-related Pol polyprotein from transposon gypsy-like Protein"/>
    <property type="match status" value="1"/>
</dbReference>
<name>A0A388LC93_CHABU</name>
<dbReference type="Gene3D" id="3.30.70.270">
    <property type="match status" value="1"/>
</dbReference>
<proteinExistence type="predicted"/>
<dbReference type="SUPFAM" id="SSF56672">
    <property type="entry name" value="DNA/RNA polymerases"/>
    <property type="match status" value="1"/>
</dbReference>
<dbReference type="InterPro" id="IPR041588">
    <property type="entry name" value="Integrase_H2C2"/>
</dbReference>
<dbReference type="InterPro" id="IPR043128">
    <property type="entry name" value="Rev_trsase/Diguanyl_cyclase"/>
</dbReference>
<keyword evidence="3" id="KW-0548">Nucleotidyltransferase</keyword>
<keyword evidence="2" id="KW-0808">Transferase</keyword>
<evidence type="ECO:0000256" key="2">
    <source>
        <dbReference type="ARBA" id="ARBA00022679"/>
    </source>
</evidence>
<sequence length="2024" mass="228536">MGNGVPVMGTNQQGGVSCYLCGKVGHYARNCWAGGNGRPPPAQPTALAGLGDEETREFREYLSEKIKKKKLDEERREREEEERRRREEENRKERERLREAEAREARLEARLVKLLAQHNKAGVQGNSSVERKKSPRTKARVLRDITSYLEESEDDSEEVRKEAGRLVAAIEKRKGKKRMSEEEARVSKIRSVRKGMREDPVKIEEEEEVRTPPRDLKGEEDQGILDFAIELHRHLSEKKVPELRKLCNREGIEWSRRDTVIGESVKCKAKLAYVKFAEKGKAGCSADYRNPGATLLICPTAYHRACKDTFGRNPSFRVIPEAEDKVLKRMRSNYEQQGLTSIARWQSGGKIGLAYVLPKDKDLQRWRPISPSTCDPSRVAAARVGRAIRYMLFGLSRKEHFDLKSMDEVGERSKTIERELGKSADDAFARSYDIKDMFARLSHESVVEAVEWVVKYHQSKGFKGVRVSCRRKLCTMMRKIRKEEGFVTMTFEEIRREVGFELSHSFVRCTGSLLRQEMGIPMGRNSSPALACLLSNVKEHKHHAYLYSRSGGACQAWLDNLLSKYGVVAADLHTKISWDDLKAAWHKRFQVEPPKIKAMDKLMVFEQGMLSSTNWIAEYQRLTLGKRPAALLDSSASRNFISQSLCKGLAFGAQVRRKANPTTIKLADGKTQQLLDRYIEAVPVYFAPHACEPVTFDILDTDFDIILGMPWLASADHTVNFHRRTLSVRDAFGAEVACTIPLPRSSIRCQVVTAKSFRATCAYEQPEEIGLCFLRTVAVADSSPTDLSSDPRVVRLLDEFADIFESPTGVVPGRPISHEIILEAGVVPPKGSIYRMSEEELEVLRAQLDDLLAKGWIRPSSSPYGAPVLFVRKKNKDLRLCIDYRKLNAQTVKNAGPLPRIDDLLERLGGAKYFSKLDLKSGYHQISIQPNDCYKTAFKTRYGHFEWVVMPFGLTNAPATFQAAMTNEFRAMLDRFVLVYLDDILVYSRSLEDHLGHLRQVLETLRRANFIRGYQADPEFRDKYANCSSPNPAPSHYRIQEGYLLVQTRGKDLLRVPSDPHLRTRLLGEFHDAPATGHFGVNRTIGRPRQRFWWPGLLGDVTRYCESCEVCRRCKSRNHCPYGELRPLPVPLRRREAITMDITGPFPKHKTGVDGILTVVDRLTKFAMFLPCRYHAKAPELAEVLYAGWIRTKGYPKEIVCNRDTRFMSDFWLALIKRWGSSLKPSSSRHPQTDGQTERAHQTAQVLLRTLIRPDQIDWVERLPDVELAYNSSIHPAIGLSPFEFEHGSPVTSPLDIITPRTAESDDHLLFLRRMQELLVKARDQMAKTQQRMSQQANRQRLPCPFRAGDLVWVSTAEFSLEQDVSRKLLPKWMGPWPIIEPTGDAPEGPSFTIQVPSHLPVYPVFHCSKLAFYTPADHDDFPGRRTQYPPSMDGFQEVGYIISQRRFGNKPTEYLDTGALPRRSARLAVRARPAVPPRPKRFSRRTTPAASSTALTVQDTTGDLPACPVREASEPLADYRGRLQAFTDAVAAAETQQAAAEAERQRLANEAAAEAQRTAETDEAARNRRNAASTESLIASEHQWTTTLQSMIFVPTETQAEPTQAEAERSNLATVMLNVMRGVMWNNKLLQAHLHAERQQRQQYQQDLTAVAAGVCDAAIQQQQQQQLMNSTIARINGIEAKASAAPGCTTDATKQINEHIDHVVTIIGDIGVFNGPDTISSTVAAIKTDITKLQMRPNAATKTFKMPHFDICKFDDYNKSDALTWWQRFLTEASCRTVPANDMLKALYLQLIGGAQAWMNHLAATHKCTIAELNVVKAAMNEVYTCSQGNMPTRDWTTKWQKIVTTPGFDLTFPNQRSEFFSRSCAGLRSALGNEYDYTTFQAILDRVNLVIQTNDKAANERQSQPHYVAKQGYQRPTHNNVVISKETDDLHAVAASSSDGGIVAALPPKRPKRVRKNKATQETAATGTGQQPWTAYKITKDVYDLRQKYGYCLWCNGVTHMTAQCPEKGKARVPRPANSGN</sequence>
<evidence type="ECO:0000256" key="1">
    <source>
        <dbReference type="ARBA" id="ARBA00022670"/>
    </source>
</evidence>
<dbReference type="Proteomes" id="UP000265515">
    <property type="component" value="Unassembled WGS sequence"/>
</dbReference>
<accession>A0A388LC93</accession>
<evidence type="ECO:0000259" key="11">
    <source>
        <dbReference type="PROSITE" id="PS50158"/>
    </source>
</evidence>
<feature type="region of interest" description="Disordered" evidence="10">
    <location>
        <begin position="69"/>
        <end position="99"/>
    </location>
</feature>
<keyword evidence="4" id="KW-0540">Nuclease</keyword>
<feature type="domain" description="CCHC-type" evidence="11">
    <location>
        <begin position="18"/>
        <end position="31"/>
    </location>
</feature>
<keyword evidence="7" id="KW-0695">RNA-directed DNA polymerase</keyword>
<dbReference type="Gene3D" id="2.40.70.10">
    <property type="entry name" value="Acid Proteases"/>
    <property type="match status" value="1"/>
</dbReference>
<dbReference type="SMART" id="SM00343">
    <property type="entry name" value="ZnF_C2HC"/>
    <property type="match status" value="2"/>
</dbReference>
<dbReference type="CDD" id="cd00303">
    <property type="entry name" value="retropepsin_like"/>
    <property type="match status" value="1"/>
</dbReference>
<dbReference type="InterPro" id="IPR036875">
    <property type="entry name" value="Znf_CCHC_sf"/>
</dbReference>
<evidence type="ECO:0000313" key="15">
    <source>
        <dbReference type="Proteomes" id="UP000265515"/>
    </source>
</evidence>
<dbReference type="PROSITE" id="PS50158">
    <property type="entry name" value="ZF_CCHC"/>
    <property type="match status" value="1"/>
</dbReference>
<reference evidence="14 15" key="1">
    <citation type="journal article" date="2018" name="Cell">
        <title>The Chara Genome: Secondary Complexity and Implications for Plant Terrestrialization.</title>
        <authorList>
            <person name="Nishiyama T."/>
            <person name="Sakayama H."/>
            <person name="Vries J.D."/>
            <person name="Buschmann H."/>
            <person name="Saint-Marcoux D."/>
            <person name="Ullrich K.K."/>
            <person name="Haas F.B."/>
            <person name="Vanderstraeten L."/>
            <person name="Becker D."/>
            <person name="Lang D."/>
            <person name="Vosolsobe S."/>
            <person name="Rombauts S."/>
            <person name="Wilhelmsson P.K.I."/>
            <person name="Janitza P."/>
            <person name="Kern R."/>
            <person name="Heyl A."/>
            <person name="Rumpler F."/>
            <person name="Villalobos L.I.A.C."/>
            <person name="Clay J.M."/>
            <person name="Skokan R."/>
            <person name="Toyoda A."/>
            <person name="Suzuki Y."/>
            <person name="Kagoshima H."/>
            <person name="Schijlen E."/>
            <person name="Tajeshwar N."/>
            <person name="Catarino B."/>
            <person name="Hetherington A.J."/>
            <person name="Saltykova A."/>
            <person name="Bonnot C."/>
            <person name="Breuninger H."/>
            <person name="Symeonidi A."/>
            <person name="Radhakrishnan G.V."/>
            <person name="Van Nieuwerburgh F."/>
            <person name="Deforce D."/>
            <person name="Chang C."/>
            <person name="Karol K.G."/>
            <person name="Hedrich R."/>
            <person name="Ulvskov P."/>
            <person name="Glockner G."/>
            <person name="Delwiche C.F."/>
            <person name="Petrasek J."/>
            <person name="Van de Peer Y."/>
            <person name="Friml J."/>
            <person name="Beilby M."/>
            <person name="Dolan L."/>
            <person name="Kohara Y."/>
            <person name="Sugano S."/>
            <person name="Fujiyama A."/>
            <person name="Delaux P.-M."/>
            <person name="Quint M."/>
            <person name="TheiBen G."/>
            <person name="Hagemann M."/>
            <person name="Harholt J."/>
            <person name="Dunand C."/>
            <person name="Zachgo S."/>
            <person name="Langdale J."/>
            <person name="Maumus F."/>
            <person name="Straeten D.V.D."/>
            <person name="Gould S.B."/>
            <person name="Rensing S.A."/>
        </authorList>
    </citation>
    <scope>NUCLEOTIDE SEQUENCE [LARGE SCALE GENOMIC DNA]</scope>
    <source>
        <strain evidence="14 15">S276</strain>
    </source>
</reference>
<dbReference type="Gene3D" id="1.10.340.70">
    <property type="match status" value="1"/>
</dbReference>
<feature type="domain" description="Reverse transcriptase" evidence="12">
    <location>
        <begin position="852"/>
        <end position="1045"/>
    </location>
</feature>
<keyword evidence="6" id="KW-0378">Hydrolase</keyword>